<proteinExistence type="predicted"/>
<evidence type="ECO:0000313" key="1">
    <source>
        <dbReference type="EMBL" id="SEU00983.1"/>
    </source>
</evidence>
<dbReference type="RefSeq" id="WP_277613174.1">
    <property type="nucleotide sequence ID" value="NZ_FOIC01000026.1"/>
</dbReference>
<keyword evidence="2" id="KW-1185">Reference proteome</keyword>
<sequence>MRYGHHPRDIDDYTWKDIQEFVAALPAAWENENLAGLGGK</sequence>
<reference evidence="2" key="1">
    <citation type="submission" date="2016-10" db="EMBL/GenBank/DDBJ databases">
        <authorList>
            <person name="Varghese N."/>
            <person name="Submissions S."/>
        </authorList>
    </citation>
    <scope>NUCLEOTIDE SEQUENCE [LARGE SCALE GENOMIC DNA]</scope>
    <source>
        <strain evidence="2">CDM_6</strain>
    </source>
</reference>
<dbReference type="Proteomes" id="UP000199320">
    <property type="component" value="Unassembled WGS sequence"/>
</dbReference>
<dbReference type="AlphaFoldDB" id="A0A1I0IUU2"/>
<accession>A0A1I0IUU2</accession>
<evidence type="ECO:0000313" key="2">
    <source>
        <dbReference type="Proteomes" id="UP000199320"/>
    </source>
</evidence>
<name>A0A1I0IUU2_9EURY</name>
<protein>
    <submittedName>
        <fullName evidence="1">Uncharacterized protein</fullName>
    </submittedName>
</protein>
<gene>
    <name evidence="1" type="ORF">SAMN04488694_12624</name>
</gene>
<organism evidence="1 2">
    <name type="scientific">Natrinema hispanicum</name>
    <dbReference type="NCBI Taxonomy" id="392421"/>
    <lineage>
        <taxon>Archaea</taxon>
        <taxon>Methanobacteriati</taxon>
        <taxon>Methanobacteriota</taxon>
        <taxon>Stenosarchaea group</taxon>
        <taxon>Halobacteria</taxon>
        <taxon>Halobacteriales</taxon>
        <taxon>Natrialbaceae</taxon>
        <taxon>Natrinema</taxon>
    </lineage>
</organism>
<dbReference type="EMBL" id="FOIC01000026">
    <property type="protein sequence ID" value="SEU00983.1"/>
    <property type="molecule type" value="Genomic_DNA"/>
</dbReference>